<organism evidence="2 3">
    <name type="scientific">Brevibacterium senegalense</name>
    <dbReference type="NCBI Taxonomy" id="1033736"/>
    <lineage>
        <taxon>Bacteria</taxon>
        <taxon>Bacillati</taxon>
        <taxon>Actinomycetota</taxon>
        <taxon>Actinomycetes</taxon>
        <taxon>Micrococcales</taxon>
        <taxon>Brevibacteriaceae</taxon>
        <taxon>Brevibacterium</taxon>
    </lineage>
</organism>
<dbReference type="EMBL" id="DYUK01000084">
    <property type="protein sequence ID" value="HJG79568.1"/>
    <property type="molecule type" value="Genomic_DNA"/>
</dbReference>
<sequence>MTDRLVDVSLTEWEDGIDLILDTRVALPPTQVWPYVTRSELVESWFVAYSAGEGDDEIVLELDDQPAAAHILSIEAPQTDADPAHLLLDITGIGRLGLTLTPVDGDEDDADLPAPPAIAATTAAGTPAGADGASTGTDGAGTPIAATRITLAHTLADRGIDHEVLSQVISQVGPVWETHLRLLAGALTNSPGAYDVLEEELTLRYEQIAQEIE</sequence>
<gene>
    <name evidence="2" type="ORF">K8V08_04060</name>
</gene>
<name>A0A921MCP0_9MICO</name>
<reference evidence="2" key="2">
    <citation type="submission" date="2021-09" db="EMBL/GenBank/DDBJ databases">
        <authorList>
            <person name="Gilroy R."/>
        </authorList>
    </citation>
    <scope>NUCLEOTIDE SEQUENCE</scope>
    <source>
        <strain evidence="2">ChiGjej5B5-7349</strain>
    </source>
</reference>
<reference evidence="2" key="1">
    <citation type="journal article" date="2021" name="PeerJ">
        <title>Extensive microbial diversity within the chicken gut microbiome revealed by metagenomics and culture.</title>
        <authorList>
            <person name="Gilroy R."/>
            <person name="Ravi A."/>
            <person name="Getino M."/>
            <person name="Pursley I."/>
            <person name="Horton D.L."/>
            <person name="Alikhan N.F."/>
            <person name="Baker D."/>
            <person name="Gharbi K."/>
            <person name="Hall N."/>
            <person name="Watson M."/>
            <person name="Adriaenssens E.M."/>
            <person name="Foster-Nyarko E."/>
            <person name="Jarju S."/>
            <person name="Secka A."/>
            <person name="Antonio M."/>
            <person name="Oren A."/>
            <person name="Chaudhuri R.R."/>
            <person name="La Ragione R."/>
            <person name="Hildebrand F."/>
            <person name="Pallen M.J."/>
        </authorList>
    </citation>
    <scope>NUCLEOTIDE SEQUENCE</scope>
    <source>
        <strain evidence="2">ChiGjej5B5-7349</strain>
    </source>
</reference>
<proteinExistence type="predicted"/>
<evidence type="ECO:0000256" key="1">
    <source>
        <dbReference type="SAM" id="MobiDB-lite"/>
    </source>
</evidence>
<comment type="caution">
    <text evidence="2">The sequence shown here is derived from an EMBL/GenBank/DDBJ whole genome shotgun (WGS) entry which is preliminary data.</text>
</comment>
<evidence type="ECO:0000313" key="3">
    <source>
        <dbReference type="Proteomes" id="UP000784435"/>
    </source>
</evidence>
<dbReference type="SUPFAM" id="SSF55961">
    <property type="entry name" value="Bet v1-like"/>
    <property type="match status" value="1"/>
</dbReference>
<dbReference type="AlphaFoldDB" id="A0A921MCP0"/>
<feature type="region of interest" description="Disordered" evidence="1">
    <location>
        <begin position="122"/>
        <end position="141"/>
    </location>
</feature>
<dbReference type="Gene3D" id="3.30.530.20">
    <property type="match status" value="1"/>
</dbReference>
<dbReference type="Proteomes" id="UP000784435">
    <property type="component" value="Unassembled WGS sequence"/>
</dbReference>
<evidence type="ECO:0000313" key="2">
    <source>
        <dbReference type="EMBL" id="HJG79568.1"/>
    </source>
</evidence>
<protein>
    <submittedName>
        <fullName evidence="2">Uncharacterized protein</fullName>
    </submittedName>
</protein>
<dbReference type="InterPro" id="IPR023393">
    <property type="entry name" value="START-like_dom_sf"/>
</dbReference>
<accession>A0A921MCP0</accession>